<feature type="region of interest" description="Disordered" evidence="1">
    <location>
        <begin position="42"/>
        <end position="67"/>
    </location>
</feature>
<organism evidence="2">
    <name type="scientific">viral metagenome</name>
    <dbReference type="NCBI Taxonomy" id="1070528"/>
    <lineage>
        <taxon>unclassified sequences</taxon>
        <taxon>metagenomes</taxon>
        <taxon>organismal metagenomes</taxon>
    </lineage>
</organism>
<reference evidence="2" key="1">
    <citation type="journal article" date="2020" name="Nature">
        <title>Giant virus diversity and host interactions through global metagenomics.</title>
        <authorList>
            <person name="Schulz F."/>
            <person name="Roux S."/>
            <person name="Paez-Espino D."/>
            <person name="Jungbluth S."/>
            <person name="Walsh D.A."/>
            <person name="Denef V.J."/>
            <person name="McMahon K.D."/>
            <person name="Konstantinidis K.T."/>
            <person name="Eloe-Fadrosh E.A."/>
            <person name="Kyrpides N.C."/>
            <person name="Woyke T."/>
        </authorList>
    </citation>
    <scope>NUCLEOTIDE SEQUENCE</scope>
    <source>
        <strain evidence="2">GVMAG-M-3300023184-161</strain>
    </source>
</reference>
<protein>
    <submittedName>
        <fullName evidence="2">Uncharacterized protein</fullName>
    </submittedName>
</protein>
<sequence>MPSKKFCETGILDYENGERYHQHYHNYGKTAHERCPDRYDASGREIVSDISDKKLEETTSSQKTDTQ</sequence>
<dbReference type="AlphaFoldDB" id="A0A6C0HP96"/>
<accession>A0A6C0HP96</accession>
<feature type="compositionally biased region" description="Polar residues" evidence="1">
    <location>
        <begin position="58"/>
        <end position="67"/>
    </location>
</feature>
<evidence type="ECO:0000313" key="2">
    <source>
        <dbReference type="EMBL" id="QHT82214.1"/>
    </source>
</evidence>
<dbReference type="EMBL" id="MN739997">
    <property type="protein sequence ID" value="QHT82214.1"/>
    <property type="molecule type" value="Genomic_DNA"/>
</dbReference>
<feature type="compositionally biased region" description="Basic and acidic residues" evidence="1">
    <location>
        <begin position="42"/>
        <end position="57"/>
    </location>
</feature>
<proteinExistence type="predicted"/>
<name>A0A6C0HP96_9ZZZZ</name>
<evidence type="ECO:0000256" key="1">
    <source>
        <dbReference type="SAM" id="MobiDB-lite"/>
    </source>
</evidence>